<organism evidence="1 2">
    <name type="scientific">Flavobacterium sediminis</name>
    <dbReference type="NCBI Taxonomy" id="2201181"/>
    <lineage>
        <taxon>Bacteria</taxon>
        <taxon>Pseudomonadati</taxon>
        <taxon>Bacteroidota</taxon>
        <taxon>Flavobacteriia</taxon>
        <taxon>Flavobacteriales</taxon>
        <taxon>Flavobacteriaceae</taxon>
        <taxon>Flavobacterium</taxon>
    </lineage>
</organism>
<dbReference type="Proteomes" id="UP000245429">
    <property type="component" value="Chromosome"/>
</dbReference>
<name>A0A2U8QUE0_9FLAO</name>
<reference evidence="1 2" key="1">
    <citation type="submission" date="2018-05" db="EMBL/GenBank/DDBJ databases">
        <title>Flavobacterium sp. MEBiC07310.</title>
        <authorList>
            <person name="Baek K."/>
        </authorList>
    </citation>
    <scope>NUCLEOTIDE SEQUENCE [LARGE SCALE GENOMIC DNA]</scope>
    <source>
        <strain evidence="1 2">MEBiC07310</strain>
    </source>
</reference>
<accession>A0A2U8QUE0</accession>
<dbReference type="EMBL" id="CP029463">
    <property type="protein sequence ID" value="AWM13822.1"/>
    <property type="molecule type" value="Genomic_DNA"/>
</dbReference>
<evidence type="ECO:0000313" key="1">
    <source>
        <dbReference type="EMBL" id="AWM13822.1"/>
    </source>
</evidence>
<dbReference type="RefSeq" id="WP_109569189.1">
    <property type="nucleotide sequence ID" value="NZ_CP029463.1"/>
</dbReference>
<gene>
    <name evidence="1" type="ORF">DI487_08065</name>
</gene>
<evidence type="ECO:0000313" key="2">
    <source>
        <dbReference type="Proteomes" id="UP000245429"/>
    </source>
</evidence>
<dbReference type="AlphaFoldDB" id="A0A2U8QUE0"/>
<dbReference type="OrthoDB" id="9764015at2"/>
<proteinExistence type="predicted"/>
<dbReference type="KEGG" id="fse:DI487_08065"/>
<protein>
    <submittedName>
        <fullName evidence="1">Uncharacterized protein</fullName>
    </submittedName>
</protein>
<keyword evidence="2" id="KW-1185">Reference proteome</keyword>
<sequence>MNTYYVLILLILFSTSSCNQNRQKTPEELKMELKIQESRNPHQYLKLESIKLNRNQIKKGGLFSRAKYDGFLISGIIKNSATLAKYKDLRLTVEYFSKTNTLLQSKTYTLYEYYEPNSSKDFQLKVYPPDTMQNYNITLFDAAPTY</sequence>